<evidence type="ECO:0000256" key="2">
    <source>
        <dbReference type="ARBA" id="ARBA00023002"/>
    </source>
</evidence>
<keyword evidence="3" id="KW-0028">Amino-acid biosynthesis</keyword>
<dbReference type="PRINTS" id="PR00086">
    <property type="entry name" value="LLDHDRGNASE"/>
</dbReference>
<feature type="domain" description="Shikimate dehydrogenase substrate binding N-terminal" evidence="4">
    <location>
        <begin position="10"/>
        <end position="94"/>
    </location>
</feature>
<evidence type="ECO:0000256" key="1">
    <source>
        <dbReference type="ARBA" id="ARBA00004871"/>
    </source>
</evidence>
<dbReference type="Pfam" id="PF08501">
    <property type="entry name" value="Shikimate_dh_N"/>
    <property type="match status" value="1"/>
</dbReference>
<dbReference type="GO" id="GO:0009423">
    <property type="term" value="P:chorismate biosynthetic process"/>
    <property type="evidence" value="ECO:0007669"/>
    <property type="project" value="TreeGrafter"/>
</dbReference>
<dbReference type="CDD" id="cd01065">
    <property type="entry name" value="NAD_bind_Shikimate_DH"/>
    <property type="match status" value="1"/>
</dbReference>
<sequence>MTMTDLLLGLIGDNIAASRAPVLHRLAGAQVGVEVRYDRLVPAELGKPVEQILRECAAAGYRGVNVTYPYKEQVAQRVTIADPQVRAIGAVNTVMFGASGMVGENTDYTGFMAAYRATLGTEPPGRCALIGCGGVGRALAFALLALGAEEIRLFDRDMAKAHGLARDLLQADPARQVTVASGVAQATQGADGLLNGTPLGMVGIGGTPVARDEMAGARWVFDAVYTPVETPFLRDAAAAGLAVLPGYELFFYQGVHAWRHFSGMTLDEDALRQALAAA</sequence>
<comment type="caution">
    <text evidence="5">The sequence shown here is derived from an EMBL/GenBank/DDBJ whole genome shotgun (WGS) entry which is preliminary data.</text>
</comment>
<dbReference type="GO" id="GO:0005829">
    <property type="term" value="C:cytosol"/>
    <property type="evidence" value="ECO:0007669"/>
    <property type="project" value="TreeGrafter"/>
</dbReference>
<dbReference type="Proteomes" id="UP000054396">
    <property type="component" value="Unassembled WGS sequence"/>
</dbReference>
<dbReference type="OrthoDB" id="9792692at2"/>
<accession>A0A0W7WKN2</accession>
<dbReference type="Gene3D" id="3.40.50.10860">
    <property type="entry name" value="Leucine Dehydrogenase, chain A, domain 1"/>
    <property type="match status" value="1"/>
</dbReference>
<dbReference type="InterPro" id="IPR022893">
    <property type="entry name" value="Shikimate_DH_fam"/>
</dbReference>
<dbReference type="EMBL" id="LPXO01000004">
    <property type="protein sequence ID" value="KUF11087.1"/>
    <property type="molecule type" value="Genomic_DNA"/>
</dbReference>
<evidence type="ECO:0000313" key="5">
    <source>
        <dbReference type="EMBL" id="KUF11087.1"/>
    </source>
</evidence>
<dbReference type="STRING" id="1685382.AVJ23_08495"/>
<dbReference type="SUPFAM" id="SSF51735">
    <property type="entry name" value="NAD(P)-binding Rossmann-fold domains"/>
    <property type="match status" value="1"/>
</dbReference>
<protein>
    <submittedName>
        <fullName evidence="5">Shikimate dehydrogenase</fullName>
    </submittedName>
</protein>
<dbReference type="InterPro" id="IPR036291">
    <property type="entry name" value="NAD(P)-bd_dom_sf"/>
</dbReference>
<comment type="pathway">
    <text evidence="1">Metabolic intermediate biosynthesis; chorismate biosynthesis; chorismate from D-erythrose 4-phosphate and phosphoenolpyruvate: step 4/7.</text>
</comment>
<keyword evidence="6" id="KW-1185">Reference proteome</keyword>
<name>A0A0W7WKN2_9RHOB</name>
<dbReference type="GO" id="GO:0019632">
    <property type="term" value="P:shikimate metabolic process"/>
    <property type="evidence" value="ECO:0007669"/>
    <property type="project" value="TreeGrafter"/>
</dbReference>
<dbReference type="AlphaFoldDB" id="A0A0W7WKN2"/>
<evidence type="ECO:0000259" key="4">
    <source>
        <dbReference type="Pfam" id="PF08501"/>
    </source>
</evidence>
<evidence type="ECO:0000256" key="3">
    <source>
        <dbReference type="ARBA" id="ARBA00023141"/>
    </source>
</evidence>
<dbReference type="GO" id="GO:0050661">
    <property type="term" value="F:NADP binding"/>
    <property type="evidence" value="ECO:0007669"/>
    <property type="project" value="TreeGrafter"/>
</dbReference>
<reference evidence="5 6" key="1">
    <citation type="submission" date="2015-12" db="EMBL/GenBank/DDBJ databases">
        <authorList>
            <person name="Shamseldin A."/>
            <person name="Moawad H."/>
            <person name="Abd El-Rahim W.M."/>
            <person name="Sadowsky M.J."/>
        </authorList>
    </citation>
    <scope>NUCLEOTIDE SEQUENCE [LARGE SCALE GENOMIC DNA]</scope>
    <source>
        <strain evidence="5 6">SJ5A-1</strain>
    </source>
</reference>
<dbReference type="SUPFAM" id="SSF53223">
    <property type="entry name" value="Aminoacid dehydrogenase-like, N-terminal domain"/>
    <property type="match status" value="1"/>
</dbReference>
<dbReference type="InterPro" id="IPR046346">
    <property type="entry name" value="Aminoacid_DH-like_N_sf"/>
</dbReference>
<keyword evidence="2" id="KW-0560">Oxidoreductase</keyword>
<dbReference type="PANTHER" id="PTHR21089:SF1">
    <property type="entry name" value="BIFUNCTIONAL 3-DEHYDROQUINATE DEHYDRATASE_SHIKIMATE DEHYDROGENASE, CHLOROPLASTIC"/>
    <property type="match status" value="1"/>
</dbReference>
<dbReference type="Gene3D" id="3.40.50.720">
    <property type="entry name" value="NAD(P)-binding Rossmann-like Domain"/>
    <property type="match status" value="1"/>
</dbReference>
<organism evidence="5 6">
    <name type="scientific">Pseudoponticoccus marisrubri</name>
    <dbReference type="NCBI Taxonomy" id="1685382"/>
    <lineage>
        <taxon>Bacteria</taxon>
        <taxon>Pseudomonadati</taxon>
        <taxon>Pseudomonadota</taxon>
        <taxon>Alphaproteobacteria</taxon>
        <taxon>Rhodobacterales</taxon>
        <taxon>Roseobacteraceae</taxon>
        <taxon>Pseudoponticoccus</taxon>
    </lineage>
</organism>
<dbReference type="PANTHER" id="PTHR21089">
    <property type="entry name" value="SHIKIMATE DEHYDROGENASE"/>
    <property type="match status" value="1"/>
</dbReference>
<dbReference type="InterPro" id="IPR013708">
    <property type="entry name" value="Shikimate_DH-bd_N"/>
</dbReference>
<dbReference type="InterPro" id="IPR001557">
    <property type="entry name" value="L-lactate/malate_DH"/>
</dbReference>
<gene>
    <name evidence="5" type="ORF">AVJ23_08495</name>
</gene>
<dbReference type="GO" id="GO:0009073">
    <property type="term" value="P:aromatic amino acid family biosynthetic process"/>
    <property type="evidence" value="ECO:0007669"/>
    <property type="project" value="UniProtKB-KW"/>
</dbReference>
<evidence type="ECO:0000313" key="6">
    <source>
        <dbReference type="Proteomes" id="UP000054396"/>
    </source>
</evidence>
<dbReference type="GO" id="GO:0004764">
    <property type="term" value="F:shikimate 3-dehydrogenase (NADP+) activity"/>
    <property type="evidence" value="ECO:0007669"/>
    <property type="project" value="InterPro"/>
</dbReference>
<keyword evidence="3" id="KW-0057">Aromatic amino acid biosynthesis</keyword>
<proteinExistence type="predicted"/>